<dbReference type="OrthoDB" id="7063246at2"/>
<organism evidence="4 5">
    <name type="scientific">Neisseria arctica</name>
    <dbReference type="NCBI Taxonomy" id="1470200"/>
    <lineage>
        <taxon>Bacteria</taxon>
        <taxon>Pseudomonadati</taxon>
        <taxon>Pseudomonadota</taxon>
        <taxon>Betaproteobacteria</taxon>
        <taxon>Neisseriales</taxon>
        <taxon>Neisseriaceae</taxon>
        <taxon>Neisseria</taxon>
    </lineage>
</organism>
<dbReference type="SUPFAM" id="SSF110997">
    <property type="entry name" value="Sporulation related repeat"/>
    <property type="match status" value="1"/>
</dbReference>
<sequence>MSAKKQYGKGLSGFMLGLLLATVVIAGILFFLNQSNKKTFKEPERPAAPPVPEVLTPKDAPASIPELPASGGWSASEPEEDVLGQFIEEQAASDTTDITKQEDKPIAVSPSKPTGTTKPKTEKTVRDTVKAEPKKQAEKVEKKAETKPTPEQILNSGSIEKARKDAQAQVKKPSADQSGTGNRVIVQMGSFNNQAAAEAQRAKLAMMGVSASIVQGTVNGKTVYRVQSGRLSQAEAARVQNTLRQNGVDSFSRTAK</sequence>
<dbReference type="PATRIC" id="fig|1470200.3.peg.1202"/>
<dbReference type="STRING" id="1470200.PL75_02015"/>
<dbReference type="InterPro" id="IPR036680">
    <property type="entry name" value="SPOR-like_sf"/>
</dbReference>
<evidence type="ECO:0000313" key="5">
    <source>
        <dbReference type="Proteomes" id="UP000036027"/>
    </source>
</evidence>
<dbReference type="GO" id="GO:0042834">
    <property type="term" value="F:peptidoglycan binding"/>
    <property type="evidence" value="ECO:0007669"/>
    <property type="project" value="InterPro"/>
</dbReference>
<feature type="compositionally biased region" description="Basic and acidic residues" evidence="1">
    <location>
        <begin position="119"/>
        <end position="148"/>
    </location>
</feature>
<dbReference type="GO" id="GO:0032153">
    <property type="term" value="C:cell division site"/>
    <property type="evidence" value="ECO:0007669"/>
    <property type="project" value="TreeGrafter"/>
</dbReference>
<dbReference type="PANTHER" id="PTHR38687:SF1">
    <property type="entry name" value="CELL DIVISION PROTEIN DEDD"/>
    <property type="match status" value="1"/>
</dbReference>
<name>A0A0J0YUJ1_9NEIS</name>
<dbReference type="AlphaFoldDB" id="A0A0J0YUJ1"/>
<evidence type="ECO:0000313" key="4">
    <source>
        <dbReference type="EMBL" id="KLT73770.1"/>
    </source>
</evidence>
<dbReference type="Pfam" id="PF05036">
    <property type="entry name" value="SPOR"/>
    <property type="match status" value="1"/>
</dbReference>
<dbReference type="RefSeq" id="WP_047760275.1">
    <property type="nucleotide sequence ID" value="NZ_CP091510.1"/>
</dbReference>
<keyword evidence="2" id="KW-0472">Membrane</keyword>
<comment type="caution">
    <text evidence="4">The sequence shown here is derived from an EMBL/GenBank/DDBJ whole genome shotgun (WGS) entry which is preliminary data.</text>
</comment>
<accession>A0A0J0YUJ1</accession>
<dbReference type="PANTHER" id="PTHR38687">
    <property type="entry name" value="CELL DIVISION PROTEIN DEDD-RELATED"/>
    <property type="match status" value="1"/>
</dbReference>
<keyword evidence="2" id="KW-1133">Transmembrane helix</keyword>
<dbReference type="GO" id="GO:0030428">
    <property type="term" value="C:cell septum"/>
    <property type="evidence" value="ECO:0007669"/>
    <property type="project" value="TreeGrafter"/>
</dbReference>
<feature type="transmembrane region" description="Helical" evidence="2">
    <location>
        <begin position="12"/>
        <end position="32"/>
    </location>
</feature>
<feature type="domain" description="SPOR" evidence="3">
    <location>
        <begin position="178"/>
        <end position="256"/>
    </location>
</feature>
<dbReference type="Gene3D" id="3.30.70.1070">
    <property type="entry name" value="Sporulation related repeat"/>
    <property type="match status" value="1"/>
</dbReference>
<dbReference type="InterPro" id="IPR052521">
    <property type="entry name" value="Cell_div_SPOR-domain"/>
</dbReference>
<dbReference type="InterPro" id="IPR007730">
    <property type="entry name" value="SPOR-like_dom"/>
</dbReference>
<evidence type="ECO:0000259" key="3">
    <source>
        <dbReference type="PROSITE" id="PS51724"/>
    </source>
</evidence>
<reference evidence="4 5" key="1">
    <citation type="submission" date="2014-11" db="EMBL/GenBank/DDBJ databases">
        <title>Genome of a novel goose pathogen.</title>
        <authorList>
            <person name="Hansen C.M."/>
            <person name="Hueffer K."/>
            <person name="Choi S.C."/>
        </authorList>
    </citation>
    <scope>NUCLEOTIDE SEQUENCE [LARGE SCALE GENOMIC DNA]</scope>
    <source>
        <strain evidence="4 5">KH1503</strain>
    </source>
</reference>
<dbReference type="GO" id="GO:0032506">
    <property type="term" value="P:cytokinetic process"/>
    <property type="evidence" value="ECO:0007669"/>
    <property type="project" value="TreeGrafter"/>
</dbReference>
<feature type="region of interest" description="Disordered" evidence="1">
    <location>
        <begin position="39"/>
        <end position="181"/>
    </location>
</feature>
<keyword evidence="2" id="KW-0812">Transmembrane</keyword>
<protein>
    <recommendedName>
        <fullName evidence="3">SPOR domain-containing protein</fullName>
    </recommendedName>
</protein>
<dbReference type="PROSITE" id="PS51724">
    <property type="entry name" value="SPOR"/>
    <property type="match status" value="1"/>
</dbReference>
<evidence type="ECO:0000256" key="2">
    <source>
        <dbReference type="SAM" id="Phobius"/>
    </source>
</evidence>
<dbReference type="EMBL" id="JTDO01000002">
    <property type="protein sequence ID" value="KLT73770.1"/>
    <property type="molecule type" value="Genomic_DNA"/>
</dbReference>
<keyword evidence="5" id="KW-1185">Reference proteome</keyword>
<evidence type="ECO:0000256" key="1">
    <source>
        <dbReference type="SAM" id="MobiDB-lite"/>
    </source>
</evidence>
<dbReference type="Proteomes" id="UP000036027">
    <property type="component" value="Unassembled WGS sequence"/>
</dbReference>
<gene>
    <name evidence="4" type="ORF">PL75_02015</name>
</gene>
<proteinExistence type="predicted"/>